<comment type="caution">
    <text evidence="1">The sequence shown here is derived from an EMBL/GenBank/DDBJ whole genome shotgun (WGS) entry which is preliminary data.</text>
</comment>
<gene>
    <name evidence="1" type="ORF">ENP47_00870</name>
</gene>
<organism evidence="1">
    <name type="scientific">Thermomicrobium roseum</name>
    <dbReference type="NCBI Taxonomy" id="500"/>
    <lineage>
        <taxon>Bacteria</taxon>
        <taxon>Pseudomonadati</taxon>
        <taxon>Thermomicrobiota</taxon>
        <taxon>Thermomicrobia</taxon>
        <taxon>Thermomicrobiales</taxon>
        <taxon>Thermomicrobiaceae</taxon>
        <taxon>Thermomicrobium</taxon>
    </lineage>
</organism>
<sequence>MTDLIRRESEGGQLVRAACHRATVVQTNGGDIGGVPMVQVVKGMLVQMHNWLPMAMTLGLIGVEVLRRSYYTGGFFLY</sequence>
<dbReference type="EMBL" id="DSJL01000001">
    <property type="protein sequence ID" value="HEF64157.1"/>
    <property type="molecule type" value="Genomic_DNA"/>
</dbReference>
<protein>
    <submittedName>
        <fullName evidence="1">Uncharacterized protein</fullName>
    </submittedName>
</protein>
<reference evidence="1" key="1">
    <citation type="journal article" date="2020" name="mSystems">
        <title>Genome- and Community-Level Interaction Insights into Carbon Utilization and Element Cycling Functions of Hydrothermarchaeota in Hydrothermal Sediment.</title>
        <authorList>
            <person name="Zhou Z."/>
            <person name="Liu Y."/>
            <person name="Xu W."/>
            <person name="Pan J."/>
            <person name="Luo Z.H."/>
            <person name="Li M."/>
        </authorList>
    </citation>
    <scope>NUCLEOTIDE SEQUENCE [LARGE SCALE GENOMIC DNA]</scope>
    <source>
        <strain evidence="1">SpSt-222</strain>
    </source>
</reference>
<dbReference type="AlphaFoldDB" id="A0A7C2B0G4"/>
<name>A0A7C2B0G4_THERO</name>
<accession>A0A7C2B0G4</accession>
<proteinExistence type="predicted"/>
<evidence type="ECO:0000313" key="1">
    <source>
        <dbReference type="EMBL" id="HEF64157.1"/>
    </source>
</evidence>